<evidence type="ECO:0000313" key="9">
    <source>
        <dbReference type="EMBL" id="SEM67339.1"/>
    </source>
</evidence>
<dbReference type="NCBIfam" id="TIGR01439">
    <property type="entry name" value="lp_hng_hel_AbrB"/>
    <property type="match status" value="1"/>
</dbReference>
<dbReference type="GO" id="GO:0030435">
    <property type="term" value="P:sporulation resulting in formation of a cellular spore"/>
    <property type="evidence" value="ECO:0007669"/>
    <property type="project" value="UniProtKB-KW"/>
</dbReference>
<dbReference type="SUPFAM" id="SSF89447">
    <property type="entry name" value="AbrB/MazE/MraZ-like"/>
    <property type="match status" value="1"/>
</dbReference>
<evidence type="ECO:0000256" key="7">
    <source>
        <dbReference type="PROSITE-ProRule" id="PRU01076"/>
    </source>
</evidence>
<evidence type="ECO:0000256" key="2">
    <source>
        <dbReference type="ARBA" id="ARBA00022969"/>
    </source>
</evidence>
<dbReference type="OrthoDB" id="9782993at2"/>
<sequence>MVKSTGIVRKVDELGRIVLPKELRNTLDIREKDSLEIYVDGDQIILKKYAPACIFCNNASDITIYKGKNICQECLDSMKSL</sequence>
<proteinExistence type="predicted"/>
<dbReference type="Gene3D" id="2.10.260.10">
    <property type="match status" value="1"/>
</dbReference>
<name>A0A1H8AC10_9FIRM</name>
<dbReference type="GO" id="GO:0042802">
    <property type="term" value="F:identical protein binding"/>
    <property type="evidence" value="ECO:0007669"/>
    <property type="project" value="UniProtKB-ARBA"/>
</dbReference>
<keyword evidence="2" id="KW-0749">Sporulation</keyword>
<dbReference type="EMBL" id="FOCG01000001">
    <property type="protein sequence ID" value="SEM67339.1"/>
    <property type="molecule type" value="Genomic_DNA"/>
</dbReference>
<keyword evidence="5" id="KW-0010">Activator</keyword>
<evidence type="ECO:0000256" key="5">
    <source>
        <dbReference type="ARBA" id="ARBA00023159"/>
    </source>
</evidence>
<dbReference type="SMART" id="SM00966">
    <property type="entry name" value="SpoVT_AbrB"/>
    <property type="match status" value="1"/>
</dbReference>
<evidence type="ECO:0000256" key="6">
    <source>
        <dbReference type="ARBA" id="ARBA00023163"/>
    </source>
</evidence>
<dbReference type="FunFam" id="2.10.260.10:FF:000001">
    <property type="entry name" value="Stage V sporulation protein T"/>
    <property type="match status" value="1"/>
</dbReference>
<feature type="domain" description="SpoVT-AbrB" evidence="8">
    <location>
        <begin position="6"/>
        <end position="51"/>
    </location>
</feature>
<gene>
    <name evidence="9" type="ORF">SAMN05216180_1205</name>
</gene>
<organism evidence="9 10">
    <name type="scientific">Hydrogenoanaerobacterium saccharovorans</name>
    <dbReference type="NCBI Taxonomy" id="474960"/>
    <lineage>
        <taxon>Bacteria</taxon>
        <taxon>Bacillati</taxon>
        <taxon>Bacillota</taxon>
        <taxon>Clostridia</taxon>
        <taxon>Eubacteriales</taxon>
        <taxon>Oscillospiraceae</taxon>
        <taxon>Hydrogenoanaerobacterium</taxon>
    </lineage>
</organism>
<evidence type="ECO:0000256" key="4">
    <source>
        <dbReference type="ARBA" id="ARBA00023125"/>
    </source>
</evidence>
<dbReference type="PROSITE" id="PS51740">
    <property type="entry name" value="SPOVT_ABRB"/>
    <property type="match status" value="1"/>
</dbReference>
<evidence type="ECO:0000256" key="1">
    <source>
        <dbReference type="ARBA" id="ARBA00022491"/>
    </source>
</evidence>
<keyword evidence="6" id="KW-0804">Transcription</keyword>
<evidence type="ECO:0000259" key="8">
    <source>
        <dbReference type="PROSITE" id="PS51740"/>
    </source>
</evidence>
<keyword evidence="3" id="KW-0805">Transcription regulation</keyword>
<keyword evidence="10" id="KW-1185">Reference proteome</keyword>
<dbReference type="RefSeq" id="WP_092752628.1">
    <property type="nucleotide sequence ID" value="NZ_FOCG01000001.1"/>
</dbReference>
<evidence type="ECO:0000313" key="10">
    <source>
        <dbReference type="Proteomes" id="UP000199158"/>
    </source>
</evidence>
<dbReference type="InterPro" id="IPR052731">
    <property type="entry name" value="B_subtilis_Trans_State_Reg"/>
</dbReference>
<dbReference type="InterPro" id="IPR037914">
    <property type="entry name" value="SpoVT-AbrB_sf"/>
</dbReference>
<evidence type="ECO:0000256" key="3">
    <source>
        <dbReference type="ARBA" id="ARBA00023015"/>
    </source>
</evidence>
<reference evidence="9 10" key="1">
    <citation type="submission" date="2016-10" db="EMBL/GenBank/DDBJ databases">
        <authorList>
            <person name="de Groot N.N."/>
        </authorList>
    </citation>
    <scope>NUCLEOTIDE SEQUENCE [LARGE SCALE GENOMIC DNA]</scope>
    <source>
        <strain evidence="9 10">CGMCC 1.5070</strain>
    </source>
</reference>
<dbReference type="AlphaFoldDB" id="A0A1H8AC10"/>
<protein>
    <submittedName>
        <fullName evidence="9">Transcriptional regulator, AbrB family</fullName>
    </submittedName>
</protein>
<dbReference type="Pfam" id="PF04014">
    <property type="entry name" value="MazE_antitoxin"/>
    <property type="match status" value="1"/>
</dbReference>
<dbReference type="GO" id="GO:0003677">
    <property type="term" value="F:DNA binding"/>
    <property type="evidence" value="ECO:0007669"/>
    <property type="project" value="UniProtKB-UniRule"/>
</dbReference>
<dbReference type="InterPro" id="IPR007159">
    <property type="entry name" value="SpoVT-AbrB_dom"/>
</dbReference>
<dbReference type="PANTHER" id="PTHR36432:SF4">
    <property type="entry name" value="TRANSITION STATE REGULATOR ABH-RELATED"/>
    <property type="match status" value="1"/>
</dbReference>
<dbReference type="STRING" id="474960.SAMN05216180_1205"/>
<dbReference type="PANTHER" id="PTHR36432">
    <property type="match status" value="1"/>
</dbReference>
<dbReference type="Proteomes" id="UP000199158">
    <property type="component" value="Unassembled WGS sequence"/>
</dbReference>
<keyword evidence="4 7" id="KW-0238">DNA-binding</keyword>
<accession>A0A1H8AC10</accession>
<keyword evidence="1" id="KW-0678">Repressor</keyword>